<dbReference type="AlphaFoldDB" id="A0A3P1SQ70"/>
<keyword evidence="3" id="KW-1185">Reference proteome</keyword>
<name>A0A3P1SQ70_9GAMM</name>
<dbReference type="PIRSF" id="PIRSF006169">
    <property type="entry name" value="UCP006169"/>
    <property type="match status" value="1"/>
</dbReference>
<evidence type="ECO:0000313" key="2">
    <source>
        <dbReference type="EMBL" id="RRC99199.1"/>
    </source>
</evidence>
<dbReference type="InterPro" id="IPR036685">
    <property type="entry name" value="YehU-like_sf"/>
</dbReference>
<dbReference type="Proteomes" id="UP000267535">
    <property type="component" value="Unassembled WGS sequence"/>
</dbReference>
<evidence type="ECO:0000313" key="3">
    <source>
        <dbReference type="Proteomes" id="UP000267535"/>
    </source>
</evidence>
<comment type="similarity">
    <text evidence="1">Belongs to the UPF0270 family.</text>
</comment>
<dbReference type="SUPFAM" id="SSF118001">
    <property type="entry name" value="YehU-like"/>
    <property type="match status" value="1"/>
</dbReference>
<evidence type="ECO:0000256" key="1">
    <source>
        <dbReference type="ARBA" id="ARBA00006450"/>
    </source>
</evidence>
<dbReference type="InterPro" id="IPR010648">
    <property type="entry name" value="UPF0270"/>
</dbReference>
<dbReference type="RefSeq" id="WP_124926035.1">
    <property type="nucleotide sequence ID" value="NZ_BMOH01000004.1"/>
</dbReference>
<organism evidence="2 3">
    <name type="scientific">Amphritea balenae</name>
    <dbReference type="NCBI Taxonomy" id="452629"/>
    <lineage>
        <taxon>Bacteria</taxon>
        <taxon>Pseudomonadati</taxon>
        <taxon>Pseudomonadota</taxon>
        <taxon>Gammaproteobacteria</taxon>
        <taxon>Oceanospirillales</taxon>
        <taxon>Oceanospirillaceae</taxon>
        <taxon>Amphritea</taxon>
    </lineage>
</organism>
<gene>
    <name evidence="2" type="ORF">EHS89_10110</name>
</gene>
<dbReference type="Pfam" id="PF06794">
    <property type="entry name" value="UPF0270"/>
    <property type="match status" value="1"/>
</dbReference>
<protein>
    <submittedName>
        <fullName evidence="2">YheU family protein</fullName>
    </submittedName>
</protein>
<dbReference type="Gene3D" id="1.10.10.610">
    <property type="entry name" value="YehU-like"/>
    <property type="match status" value="1"/>
</dbReference>
<dbReference type="OrthoDB" id="6120729at2"/>
<sequence>MIIPWHELQADTLTCMLEEYVTRDGTDYGDIEMGLETKVEQVRHLLRTGEAVILFSQSTGHCNIVSRNSL</sequence>
<proteinExistence type="inferred from homology"/>
<reference evidence="2 3" key="1">
    <citation type="submission" date="2018-11" db="EMBL/GenBank/DDBJ databases">
        <title>The draft genome sequence of Amphritea balenae JAMM 1525T.</title>
        <authorList>
            <person name="Fang Z."/>
            <person name="Zhang Y."/>
            <person name="Han X."/>
        </authorList>
    </citation>
    <scope>NUCLEOTIDE SEQUENCE [LARGE SCALE GENOMIC DNA]</scope>
    <source>
        <strain evidence="2 3">JAMM 1525</strain>
    </source>
</reference>
<dbReference type="EMBL" id="RQXV01000005">
    <property type="protein sequence ID" value="RRC99199.1"/>
    <property type="molecule type" value="Genomic_DNA"/>
</dbReference>
<comment type="caution">
    <text evidence="2">The sequence shown here is derived from an EMBL/GenBank/DDBJ whole genome shotgun (WGS) entry which is preliminary data.</text>
</comment>
<accession>A0A3P1SQ70</accession>